<keyword evidence="4 5" id="KW-0663">Pyridoxal phosphate</keyword>
<evidence type="ECO:0000256" key="3">
    <source>
        <dbReference type="ARBA" id="ARBA00022679"/>
    </source>
</evidence>
<dbReference type="Proteomes" id="UP000614915">
    <property type="component" value="Unassembled WGS sequence"/>
</dbReference>
<protein>
    <submittedName>
        <fullName evidence="6">Putrescine aminotransferase</fullName>
        <ecNumber evidence="6">2.6.1.82</ecNumber>
    </submittedName>
</protein>
<dbReference type="PANTHER" id="PTHR11986:SF79">
    <property type="entry name" value="ACETYLORNITHINE AMINOTRANSFERASE, MITOCHONDRIAL"/>
    <property type="match status" value="1"/>
</dbReference>
<dbReference type="CDD" id="cd00610">
    <property type="entry name" value="OAT_like"/>
    <property type="match status" value="1"/>
</dbReference>
<name>A0ABS0JDC9_9ACTN</name>
<evidence type="ECO:0000256" key="2">
    <source>
        <dbReference type="ARBA" id="ARBA00022576"/>
    </source>
</evidence>
<evidence type="ECO:0000313" key="7">
    <source>
        <dbReference type="Proteomes" id="UP000614915"/>
    </source>
</evidence>
<sequence>MTTSRLEADSQVRDKVRDNYRRYLSRGRAKLGDMFGGHVEVGSEGAWVHTSDGGRFLNAGGYGVFLHGARHPAVVAAVIAQIQSHPIATRLLLEPSVGDAAAALVAVAPPGLTRVHFAGSGAEAVEAAIKMARAHGRRRLVSAVGGYHGKTMGALSVTGQNLYQQPFRPLLPDVTHVPYGDAEALGAALAGGPPACVILEPVQGEGGVVIPPPGYLREASRLCRQHGAFLVLDEILTGVGRLGHWWGADREDVRPDVLLAGKSLSGGIVPVSAVIATADAFQAFDKDPFLHTSTFSGAPIAMAATRAAIAAVTNEGLVDRAAKLGAELLSRLQAVAAPYPHLVREVRGVGLLIGVEFAGPGLAGEAILELLSARVIVNHSMIASTVLRLTPPAVLSGDEVALLVEAFDSALRTLGQRYPTAHRLGVH</sequence>
<organism evidence="6 7">
    <name type="scientific">Micromonospora ureilytica</name>
    <dbReference type="NCBI Taxonomy" id="709868"/>
    <lineage>
        <taxon>Bacteria</taxon>
        <taxon>Bacillati</taxon>
        <taxon>Actinomycetota</taxon>
        <taxon>Actinomycetes</taxon>
        <taxon>Micromonosporales</taxon>
        <taxon>Micromonosporaceae</taxon>
        <taxon>Micromonospora</taxon>
    </lineage>
</organism>
<dbReference type="Pfam" id="PF00202">
    <property type="entry name" value="Aminotran_3"/>
    <property type="match status" value="1"/>
</dbReference>
<reference evidence="6 7" key="1">
    <citation type="submission" date="2020-11" db="EMBL/GenBank/DDBJ databases">
        <title>Sequencing the genomes of 1000 actinobacteria strains.</title>
        <authorList>
            <person name="Klenk H.-P."/>
        </authorList>
    </citation>
    <scope>NUCLEOTIDE SEQUENCE [LARGE SCALE GENOMIC DNA]</scope>
    <source>
        <strain evidence="6 7">DSM 101692</strain>
    </source>
</reference>
<dbReference type="PANTHER" id="PTHR11986">
    <property type="entry name" value="AMINOTRANSFERASE CLASS III"/>
    <property type="match status" value="1"/>
</dbReference>
<evidence type="ECO:0000256" key="1">
    <source>
        <dbReference type="ARBA" id="ARBA00001933"/>
    </source>
</evidence>
<dbReference type="InterPro" id="IPR015424">
    <property type="entry name" value="PyrdxlP-dep_Trfase"/>
</dbReference>
<dbReference type="Gene3D" id="3.90.1150.10">
    <property type="entry name" value="Aspartate Aminotransferase, domain 1"/>
    <property type="match status" value="1"/>
</dbReference>
<evidence type="ECO:0000256" key="4">
    <source>
        <dbReference type="ARBA" id="ARBA00022898"/>
    </source>
</evidence>
<dbReference type="SUPFAM" id="SSF53383">
    <property type="entry name" value="PLP-dependent transferases"/>
    <property type="match status" value="1"/>
</dbReference>
<dbReference type="InterPro" id="IPR005814">
    <property type="entry name" value="Aminotrans_3"/>
</dbReference>
<evidence type="ECO:0000313" key="6">
    <source>
        <dbReference type="EMBL" id="MBG6064702.1"/>
    </source>
</evidence>
<dbReference type="RefSeq" id="WP_307787741.1">
    <property type="nucleotide sequence ID" value="NZ_CP108567.1"/>
</dbReference>
<comment type="similarity">
    <text evidence="5">Belongs to the class-III pyridoxal-phosphate-dependent aminotransferase family.</text>
</comment>
<keyword evidence="7" id="KW-1185">Reference proteome</keyword>
<keyword evidence="2 6" id="KW-0032">Aminotransferase</keyword>
<comment type="caution">
    <text evidence="6">The sequence shown here is derived from an EMBL/GenBank/DDBJ whole genome shotgun (WGS) entry which is preliminary data.</text>
</comment>
<accession>A0ABS0JDC9</accession>
<dbReference type="GO" id="GO:0033094">
    <property type="term" value="F:putrescine--2-oxoglutarate transaminase activity"/>
    <property type="evidence" value="ECO:0007669"/>
    <property type="project" value="UniProtKB-EC"/>
</dbReference>
<gene>
    <name evidence="6" type="ORF">IW248_000989</name>
</gene>
<evidence type="ECO:0000256" key="5">
    <source>
        <dbReference type="RuleBase" id="RU003560"/>
    </source>
</evidence>
<dbReference type="PROSITE" id="PS00600">
    <property type="entry name" value="AA_TRANSFER_CLASS_3"/>
    <property type="match status" value="1"/>
</dbReference>
<proteinExistence type="inferred from homology"/>
<keyword evidence="3 6" id="KW-0808">Transferase</keyword>
<comment type="cofactor">
    <cofactor evidence="1">
        <name>pyridoxal 5'-phosphate</name>
        <dbReference type="ChEBI" id="CHEBI:597326"/>
    </cofactor>
</comment>
<dbReference type="InterPro" id="IPR015422">
    <property type="entry name" value="PyrdxlP-dep_Trfase_small"/>
</dbReference>
<dbReference type="InterPro" id="IPR049704">
    <property type="entry name" value="Aminotrans_3_PPA_site"/>
</dbReference>
<dbReference type="InterPro" id="IPR050103">
    <property type="entry name" value="Class-III_PLP-dep_AT"/>
</dbReference>
<dbReference type="EC" id="2.6.1.82" evidence="6"/>
<dbReference type="InterPro" id="IPR015421">
    <property type="entry name" value="PyrdxlP-dep_Trfase_major"/>
</dbReference>
<dbReference type="Gene3D" id="3.40.640.10">
    <property type="entry name" value="Type I PLP-dependent aspartate aminotransferase-like (Major domain)"/>
    <property type="match status" value="1"/>
</dbReference>
<dbReference type="EMBL" id="JADOTX010000001">
    <property type="protein sequence ID" value="MBG6064702.1"/>
    <property type="molecule type" value="Genomic_DNA"/>
</dbReference>